<reference evidence="3" key="1">
    <citation type="submission" date="2017-02" db="UniProtKB">
        <authorList>
            <consortium name="WormBaseParasite"/>
        </authorList>
    </citation>
    <scope>IDENTIFICATION</scope>
</reference>
<dbReference type="EMBL" id="UYYA01003943">
    <property type="protein sequence ID" value="VDM57991.1"/>
    <property type="molecule type" value="Genomic_DNA"/>
</dbReference>
<organism evidence="3">
    <name type="scientific">Angiostrongylus costaricensis</name>
    <name type="common">Nematode worm</name>
    <dbReference type="NCBI Taxonomy" id="334426"/>
    <lineage>
        <taxon>Eukaryota</taxon>
        <taxon>Metazoa</taxon>
        <taxon>Ecdysozoa</taxon>
        <taxon>Nematoda</taxon>
        <taxon>Chromadorea</taxon>
        <taxon>Rhabditida</taxon>
        <taxon>Rhabditina</taxon>
        <taxon>Rhabditomorpha</taxon>
        <taxon>Strongyloidea</taxon>
        <taxon>Metastrongylidae</taxon>
        <taxon>Angiostrongylus</taxon>
    </lineage>
</organism>
<dbReference type="Proteomes" id="UP000267027">
    <property type="component" value="Unassembled WGS sequence"/>
</dbReference>
<dbReference type="STRING" id="334426.A0A0R3PN31"/>
<keyword evidence="2" id="KW-1185">Reference proteome</keyword>
<dbReference type="WBParaSite" id="ACOC_0000640501-mRNA-1">
    <property type="protein sequence ID" value="ACOC_0000640501-mRNA-1"/>
    <property type="gene ID" value="ACOC_0000640501"/>
</dbReference>
<gene>
    <name evidence="1" type="ORF">ACOC_LOCUS6406</name>
</gene>
<evidence type="ECO:0000313" key="3">
    <source>
        <dbReference type="WBParaSite" id="ACOC_0000640501-mRNA-1"/>
    </source>
</evidence>
<dbReference type="OrthoDB" id="5840430at2759"/>
<accession>A0A0R3PN31</accession>
<proteinExistence type="predicted"/>
<reference evidence="1 2" key="2">
    <citation type="submission" date="2018-11" db="EMBL/GenBank/DDBJ databases">
        <authorList>
            <consortium name="Pathogen Informatics"/>
        </authorList>
    </citation>
    <scope>NUCLEOTIDE SEQUENCE [LARGE SCALE GENOMIC DNA]</scope>
    <source>
        <strain evidence="1 2">Costa Rica</strain>
    </source>
</reference>
<evidence type="ECO:0000313" key="2">
    <source>
        <dbReference type="Proteomes" id="UP000267027"/>
    </source>
</evidence>
<name>A0A0R3PN31_ANGCS</name>
<sequence length="51" mass="5586">MFVGGLPLAPIQDGPVVPNAYNYDPMAEIMKLGTGQLQSAYRKSKLVCCLW</sequence>
<protein>
    <submittedName>
        <fullName evidence="3">Arylsulfatase</fullName>
    </submittedName>
</protein>
<dbReference type="AlphaFoldDB" id="A0A0R3PN31"/>
<evidence type="ECO:0000313" key="1">
    <source>
        <dbReference type="EMBL" id="VDM57991.1"/>
    </source>
</evidence>